<keyword evidence="8" id="KW-0129">CBS domain</keyword>
<feature type="transmembrane region" description="Helical" evidence="9">
    <location>
        <begin position="284"/>
        <end position="300"/>
    </location>
</feature>
<dbReference type="Pfam" id="PF00571">
    <property type="entry name" value="CBS"/>
    <property type="match status" value="2"/>
</dbReference>
<feature type="domain" description="CBS" evidence="11">
    <location>
        <begin position="737"/>
        <end position="798"/>
    </location>
</feature>
<feature type="transmembrane region" description="Helical" evidence="9">
    <location>
        <begin position="348"/>
        <end position="365"/>
    </location>
</feature>
<feature type="transmembrane region" description="Helical" evidence="9">
    <location>
        <begin position="425"/>
        <end position="446"/>
    </location>
</feature>
<feature type="transmembrane region" description="Helical" evidence="9">
    <location>
        <begin position="477"/>
        <end position="498"/>
    </location>
</feature>
<dbReference type="PANTHER" id="PTHR45711">
    <property type="entry name" value="CHLORIDE CHANNEL PROTEIN"/>
    <property type="match status" value="1"/>
</dbReference>
<comment type="caution">
    <text evidence="12">The sequence shown here is derived from an EMBL/GenBank/DDBJ whole genome shotgun (WGS) entry which is preliminary data.</text>
</comment>
<feature type="domain" description="CBS" evidence="11">
    <location>
        <begin position="637"/>
        <end position="699"/>
    </location>
</feature>
<comment type="subcellular location">
    <subcellularLocation>
        <location evidence="1 9">Membrane</location>
        <topology evidence="1 9">Multi-pass membrane protein</topology>
    </subcellularLocation>
</comment>
<keyword evidence="7 9" id="KW-0868">Chloride</keyword>
<dbReference type="SUPFAM" id="SSF81340">
    <property type="entry name" value="Clc chloride channel"/>
    <property type="match status" value="1"/>
</dbReference>
<dbReference type="AlphaFoldDB" id="A0AB34FYX0"/>
<accession>A0AB34FYX0</accession>
<dbReference type="GO" id="GO:0005783">
    <property type="term" value="C:endoplasmic reticulum"/>
    <property type="evidence" value="ECO:0007669"/>
    <property type="project" value="TreeGrafter"/>
</dbReference>
<reference evidence="12" key="1">
    <citation type="submission" date="2023-01" db="EMBL/GenBank/DDBJ databases">
        <title>The growth and conidiation of Purpureocillium lavendulum are regulated by nitrogen source and histone H3K14 acetylation.</title>
        <authorList>
            <person name="Tang P."/>
            <person name="Han J."/>
            <person name="Zhang C."/>
            <person name="Tang P."/>
            <person name="Qi F."/>
            <person name="Zhang K."/>
            <person name="Liang L."/>
        </authorList>
    </citation>
    <scope>NUCLEOTIDE SEQUENCE</scope>
    <source>
        <strain evidence="12">YMF1.00683</strain>
    </source>
</reference>
<feature type="transmembrane region" description="Helical" evidence="9">
    <location>
        <begin position="583"/>
        <end position="603"/>
    </location>
</feature>
<dbReference type="InterPro" id="IPR014743">
    <property type="entry name" value="Cl-channel_core"/>
</dbReference>
<dbReference type="GO" id="GO:0005247">
    <property type="term" value="F:voltage-gated chloride channel activity"/>
    <property type="evidence" value="ECO:0007669"/>
    <property type="project" value="TreeGrafter"/>
</dbReference>
<dbReference type="Proteomes" id="UP001163105">
    <property type="component" value="Unassembled WGS sequence"/>
</dbReference>
<feature type="transmembrane region" description="Helical" evidence="9">
    <location>
        <begin position="153"/>
        <end position="174"/>
    </location>
</feature>
<evidence type="ECO:0000313" key="13">
    <source>
        <dbReference type="Proteomes" id="UP001163105"/>
    </source>
</evidence>
<feature type="transmembrane region" description="Helical" evidence="9">
    <location>
        <begin position="312"/>
        <end position="336"/>
    </location>
</feature>
<dbReference type="CDD" id="cd03684">
    <property type="entry name" value="ClC_3_like"/>
    <property type="match status" value="1"/>
</dbReference>
<sequence>MRAGQIELVTSRALFVAAAALKRHHHQPPSIPKQPHRTAPHRRHGLPAGAMNRQSTTFARSPHRARRPSIASRLSIAASTVELGTAADADAAAASAPGERQIDDEIAEIKRYEDAAREQARRKARRKRAAGVYERGRPGWRYRLWASYDAAQGWIVVTFIGAAIGLNAAFLNIVTEWLSDIKMGYCTTAFYLNENFCCWGEDNGFGPLNYLLYIIFATVFAFTAATLVKSYAPYAAGSGISEIKCIIAGFVMKGFLGFWTLLIKSVCLPLAIASGLSVGKEGPSVHYAVCTGNVISRLFAKYRSNASKTREILSACAAAGVAVAFGSPIGGVLFSLEEMSNHFPLKTMWRSYFCALVATAVLAAMNPFRTGQLVMFQVKYDRDWHFFEIFFYIIIGVFGGLYGAFVMKWNLRAQAFRKKYLSKYAVLEATLLAAGTAIIAYPNVFLRIDMTESMEILFLECEGAEDYQGLCEPDRRFWNVVSLILATALRVVLVIISYGCKVPAGIFVPSMAIGASFGRTVGIIVQALHEANPQSVFFSACKPDEPCITPGTYAFLGAGAALSGIMHITVSVVVIMFELTGALTYILPTMIVVGVTKAVSDLFGKGGIADRMIWFNGFPFLDNKEEHNFGVPVSHVMRTSIVSLPVNGMTLEEIEHLLADDKYQGFPIVEDANSKTLVGYIGRTELRYAIDRLRREQPISGTAKCVFAPPPALSAVTPITPTVSVNTDSMSSTTLDFSRYVDGSPVTAHPRLPLETVLELFRKIGPRVILVEYHGKLTGLVTVKDCLRYQFKVEAAESPKDDHRILEGQEQLWGVLRRAGNWVSGRVSSASGGRIRLSSQFDESSAGRNRGGGAILDGDEDRFTGHVAQVYDVLIHGLLSRHALLLAAQQRLRLGEARGRHGAGVDVDIPVAVVRLVDVLMMETCVVEVPLASAAVKSVHI</sequence>
<evidence type="ECO:0000256" key="10">
    <source>
        <dbReference type="SAM" id="MobiDB-lite"/>
    </source>
</evidence>
<dbReference type="GO" id="GO:0005886">
    <property type="term" value="C:plasma membrane"/>
    <property type="evidence" value="ECO:0007669"/>
    <property type="project" value="TreeGrafter"/>
</dbReference>
<evidence type="ECO:0000256" key="3">
    <source>
        <dbReference type="ARBA" id="ARBA00022692"/>
    </source>
</evidence>
<dbReference type="Pfam" id="PF00654">
    <property type="entry name" value="Voltage_CLC"/>
    <property type="match status" value="1"/>
</dbReference>
<evidence type="ECO:0000259" key="11">
    <source>
        <dbReference type="PROSITE" id="PS51371"/>
    </source>
</evidence>
<keyword evidence="2 9" id="KW-0813">Transport</keyword>
<feature type="compositionally biased region" description="Basic residues" evidence="10">
    <location>
        <begin position="34"/>
        <end position="45"/>
    </location>
</feature>
<dbReference type="InterPro" id="IPR000644">
    <property type="entry name" value="CBS_dom"/>
</dbReference>
<dbReference type="FunFam" id="1.10.3080.10:FF:000011">
    <property type="entry name" value="Chloride channel protein"/>
    <property type="match status" value="1"/>
</dbReference>
<evidence type="ECO:0000256" key="7">
    <source>
        <dbReference type="ARBA" id="ARBA00023214"/>
    </source>
</evidence>
<keyword evidence="5 9" id="KW-0406">Ion transport</keyword>
<comment type="similarity">
    <text evidence="9">Belongs to the chloride channel (TC 2.A.49) family.</text>
</comment>
<feature type="transmembrane region" description="Helical" evidence="9">
    <location>
        <begin position="386"/>
        <end position="405"/>
    </location>
</feature>
<protein>
    <recommendedName>
        <fullName evidence="9">Chloride channel protein</fullName>
    </recommendedName>
</protein>
<evidence type="ECO:0000313" key="12">
    <source>
        <dbReference type="EMBL" id="KAJ6444299.1"/>
    </source>
</evidence>
<keyword evidence="6 9" id="KW-0472">Membrane</keyword>
<feature type="region of interest" description="Disordered" evidence="10">
    <location>
        <begin position="21"/>
        <end position="70"/>
    </location>
</feature>
<dbReference type="EMBL" id="JAQHRD010000002">
    <property type="protein sequence ID" value="KAJ6444299.1"/>
    <property type="molecule type" value="Genomic_DNA"/>
</dbReference>
<feature type="transmembrane region" description="Helical" evidence="9">
    <location>
        <begin position="246"/>
        <end position="272"/>
    </location>
</feature>
<evidence type="ECO:0000256" key="2">
    <source>
        <dbReference type="ARBA" id="ARBA00022448"/>
    </source>
</evidence>
<dbReference type="GO" id="GO:0005794">
    <property type="term" value="C:Golgi apparatus"/>
    <property type="evidence" value="ECO:0007669"/>
    <property type="project" value="TreeGrafter"/>
</dbReference>
<evidence type="ECO:0000256" key="4">
    <source>
        <dbReference type="ARBA" id="ARBA00022989"/>
    </source>
</evidence>
<keyword evidence="4 9" id="KW-1133">Transmembrane helix</keyword>
<gene>
    <name evidence="12" type="primary">CLCN3_4_5</name>
    <name evidence="12" type="ORF">O9K51_02693</name>
</gene>
<keyword evidence="3 9" id="KW-0812">Transmembrane</keyword>
<dbReference type="GO" id="GO:0000324">
    <property type="term" value="C:fungal-type vacuole"/>
    <property type="evidence" value="ECO:0007669"/>
    <property type="project" value="TreeGrafter"/>
</dbReference>
<dbReference type="Gene3D" id="3.10.580.20">
    <property type="match status" value="1"/>
</dbReference>
<dbReference type="InterPro" id="IPR046342">
    <property type="entry name" value="CBS_dom_sf"/>
</dbReference>
<dbReference type="PRINTS" id="PR00762">
    <property type="entry name" value="CLCHANNEL"/>
</dbReference>
<dbReference type="CDD" id="cd04591">
    <property type="entry name" value="CBS_pair_voltage-gated_CLC_euk_bac"/>
    <property type="match status" value="1"/>
</dbReference>
<dbReference type="Gene3D" id="1.10.3080.10">
    <property type="entry name" value="Clc chloride channel"/>
    <property type="match status" value="1"/>
</dbReference>
<dbReference type="GO" id="GO:0005769">
    <property type="term" value="C:early endosome"/>
    <property type="evidence" value="ECO:0007669"/>
    <property type="project" value="TreeGrafter"/>
</dbReference>
<keyword evidence="13" id="KW-1185">Reference proteome</keyword>
<organism evidence="12 13">
    <name type="scientific">Purpureocillium lavendulum</name>
    <dbReference type="NCBI Taxonomy" id="1247861"/>
    <lineage>
        <taxon>Eukaryota</taxon>
        <taxon>Fungi</taxon>
        <taxon>Dikarya</taxon>
        <taxon>Ascomycota</taxon>
        <taxon>Pezizomycotina</taxon>
        <taxon>Sordariomycetes</taxon>
        <taxon>Hypocreomycetidae</taxon>
        <taxon>Hypocreales</taxon>
        <taxon>Ophiocordycipitaceae</taxon>
        <taxon>Purpureocillium</taxon>
    </lineage>
</organism>
<name>A0AB34FYX0_9HYPO</name>
<dbReference type="PANTHER" id="PTHR45711:SF9">
    <property type="entry name" value="ANION_PROTON EXCHANGE TRANSPORTER GEF1"/>
    <property type="match status" value="1"/>
</dbReference>
<dbReference type="SUPFAM" id="SSF54631">
    <property type="entry name" value="CBS-domain pair"/>
    <property type="match status" value="1"/>
</dbReference>
<evidence type="ECO:0000256" key="8">
    <source>
        <dbReference type="PROSITE-ProRule" id="PRU00703"/>
    </source>
</evidence>
<dbReference type="GO" id="GO:0006879">
    <property type="term" value="P:intracellular iron ion homeostasis"/>
    <property type="evidence" value="ECO:0007669"/>
    <property type="project" value="TreeGrafter"/>
</dbReference>
<evidence type="ECO:0000256" key="6">
    <source>
        <dbReference type="ARBA" id="ARBA00023136"/>
    </source>
</evidence>
<evidence type="ECO:0000256" key="1">
    <source>
        <dbReference type="ARBA" id="ARBA00004141"/>
    </source>
</evidence>
<proteinExistence type="inferred from homology"/>
<feature type="transmembrane region" description="Helical" evidence="9">
    <location>
        <begin position="210"/>
        <end position="234"/>
    </location>
</feature>
<dbReference type="PROSITE" id="PS51371">
    <property type="entry name" value="CBS"/>
    <property type="match status" value="2"/>
</dbReference>
<evidence type="ECO:0000256" key="5">
    <source>
        <dbReference type="ARBA" id="ARBA00023065"/>
    </source>
</evidence>
<evidence type="ECO:0000256" key="9">
    <source>
        <dbReference type="RuleBase" id="RU361221"/>
    </source>
</evidence>
<dbReference type="GO" id="GO:0006878">
    <property type="term" value="P:intracellular copper ion homeostasis"/>
    <property type="evidence" value="ECO:0007669"/>
    <property type="project" value="TreeGrafter"/>
</dbReference>
<dbReference type="InterPro" id="IPR001807">
    <property type="entry name" value="ClC"/>
</dbReference>
<feature type="transmembrane region" description="Helical" evidence="9">
    <location>
        <begin position="553"/>
        <end position="577"/>
    </location>
</feature>